<evidence type="ECO:0000313" key="3">
    <source>
        <dbReference type="Proteomes" id="UP000500882"/>
    </source>
</evidence>
<evidence type="ECO:0000313" key="2">
    <source>
        <dbReference type="EMBL" id="BCA49688.1"/>
    </source>
</evidence>
<dbReference type="EMBL" id="AP022660">
    <property type="protein sequence ID" value="BCA49688.1"/>
    <property type="molecule type" value="Genomic_DNA"/>
</dbReference>
<dbReference type="RefSeq" id="WP_172556581.1">
    <property type="nucleotide sequence ID" value="NZ_AP022660.1"/>
</dbReference>
<dbReference type="SUPFAM" id="SSF53756">
    <property type="entry name" value="UDP-Glycosyltransferase/glycogen phosphorylase"/>
    <property type="match status" value="1"/>
</dbReference>
<dbReference type="Proteomes" id="UP000500882">
    <property type="component" value="Chromosome"/>
</dbReference>
<dbReference type="InterPro" id="IPR001296">
    <property type="entry name" value="Glyco_trans_1"/>
</dbReference>
<evidence type="ECO:0000259" key="1">
    <source>
        <dbReference type="Pfam" id="PF00534"/>
    </source>
</evidence>
<organism evidence="2 3">
    <name type="scientific">Bacteroides thetaiotaomicron</name>
    <dbReference type="NCBI Taxonomy" id="818"/>
    <lineage>
        <taxon>Bacteria</taxon>
        <taxon>Pseudomonadati</taxon>
        <taxon>Bacteroidota</taxon>
        <taxon>Bacteroidia</taxon>
        <taxon>Bacteroidales</taxon>
        <taxon>Bacteroidaceae</taxon>
        <taxon>Bacteroides</taxon>
    </lineage>
</organism>
<dbReference type="PANTHER" id="PTHR12526">
    <property type="entry name" value="GLYCOSYLTRANSFERASE"/>
    <property type="match status" value="1"/>
</dbReference>
<dbReference type="CDD" id="cd03811">
    <property type="entry name" value="GT4_GT28_WabH-like"/>
    <property type="match status" value="1"/>
</dbReference>
<feature type="domain" description="Glycosyl transferase family 1" evidence="1">
    <location>
        <begin position="219"/>
        <end position="348"/>
    </location>
</feature>
<dbReference type="AlphaFoldDB" id="A0A679HLB1"/>
<reference evidence="2 3" key="1">
    <citation type="submission" date="2020-02" db="EMBL/GenBank/DDBJ databases">
        <title>Whole-genome sequencing and comparative analysis of the genomes of Bacteroides thetaiotaomicron and Escherichia coli isolated from a healthy resident in Vietnam.</title>
        <authorList>
            <person name="Mohsin M."/>
            <person name="Tanaka K."/>
            <person name="Kawahara R."/>
            <person name="Kondo S."/>
            <person name="Noguchi H."/>
            <person name="Motooka D."/>
            <person name="Nakamura S."/>
            <person name="Khong D.T."/>
            <person name="Nguyen T.N."/>
            <person name="Tran H.T."/>
            <person name="Yamamoto Y."/>
        </authorList>
    </citation>
    <scope>NUCLEOTIDE SEQUENCE [LARGE SCALE GENOMIC DNA]</scope>
    <source>
        <strain evidence="2 3">F9-2</strain>
    </source>
</reference>
<gene>
    <name evidence="2" type="ORF">BatF92_16300</name>
</gene>
<protein>
    <recommendedName>
        <fullName evidence="1">Glycosyl transferase family 1 domain-containing protein</fullName>
    </recommendedName>
</protein>
<dbReference type="Gene3D" id="3.40.50.2000">
    <property type="entry name" value="Glycogen Phosphorylase B"/>
    <property type="match status" value="2"/>
</dbReference>
<sequence length="394" mass="44956">MKIKTLIVIDNLRTGGVATSLYNFLHSTKDILDCDLLVFNEESIDEDKVPSSVKILQPQTLLHILGKFHNEIKEESSWMTLFRIVLFVFARYINGEFSRCLLFPFIRCLGNYDFAISYAQDDSWKSLSKGCNDYVIKKVKAKYKVAMVHCDYANFGGYDKRQTALFEKFDTIICVSESCCKSFVSCFPNLKEKVIACENFINVDEIRHLSEDSIEYSHDNINFVSVCRLSYVKGLSRTINVFKRLFDEGIINFRWTIVGDGLEYDNLVKQSRSCGLSEQILFVGNQLPPYPYIKNASYFLLPSLHEAAPMVFGECAVLGVPIISTRTCSAVELVEDRSLGIVTENCAEGIYSVLKNILTGIPFYYIKPDIDTINSNAYRQFNHLINLVKDKIRC</sequence>
<dbReference type="Pfam" id="PF00534">
    <property type="entry name" value="Glycos_transf_1"/>
    <property type="match status" value="1"/>
</dbReference>
<accession>A0A679HLB1</accession>
<name>A0A679HLB1_BACT4</name>
<proteinExistence type="predicted"/>
<dbReference type="GO" id="GO:0016757">
    <property type="term" value="F:glycosyltransferase activity"/>
    <property type="evidence" value="ECO:0007669"/>
    <property type="project" value="InterPro"/>
</dbReference>
<dbReference type="PANTHER" id="PTHR12526:SF630">
    <property type="entry name" value="GLYCOSYLTRANSFERASE"/>
    <property type="match status" value="1"/>
</dbReference>